<keyword evidence="2" id="KW-1185">Reference proteome</keyword>
<name>A0ABT9J6Z2_9RHOB</name>
<comment type="caution">
    <text evidence="1">The sequence shown here is derived from an EMBL/GenBank/DDBJ whole genome shotgun (WGS) entry which is preliminary data.</text>
</comment>
<dbReference type="RefSeq" id="WP_305961512.1">
    <property type="nucleotide sequence ID" value="NZ_JAVAMQ010000001.1"/>
</dbReference>
<accession>A0ABT9J6Z2</accession>
<dbReference type="Proteomes" id="UP001224997">
    <property type="component" value="Unassembled WGS sequence"/>
</dbReference>
<gene>
    <name evidence="1" type="ORF">Q5Y72_00500</name>
</gene>
<proteinExistence type="predicted"/>
<dbReference type="EMBL" id="JAVAMQ010000001">
    <property type="protein sequence ID" value="MDP5305577.1"/>
    <property type="molecule type" value="Genomic_DNA"/>
</dbReference>
<sequence>MEYLEKQIPALAKDRPAARLCGACSVLPESGCSNPENFFPFKVLGGFSTAKCEMAHPTGFEPVTFAFGGITTSSVDYRKGHAMMRYVTVNKKEFDFLRRQAYPSVRHGFRPAAYVVLTRVFGHVTEEVHG</sequence>
<organism evidence="1 2">
    <name type="scientific">Paracoccus spongiarum</name>
    <dbReference type="NCBI Taxonomy" id="3064387"/>
    <lineage>
        <taxon>Bacteria</taxon>
        <taxon>Pseudomonadati</taxon>
        <taxon>Pseudomonadota</taxon>
        <taxon>Alphaproteobacteria</taxon>
        <taxon>Rhodobacterales</taxon>
        <taxon>Paracoccaceae</taxon>
        <taxon>Paracoccus</taxon>
    </lineage>
</organism>
<reference evidence="1 2" key="1">
    <citation type="submission" date="2023-08" db="EMBL/GenBank/DDBJ databases">
        <authorList>
            <person name="Park J.-S."/>
        </authorList>
    </citation>
    <scope>NUCLEOTIDE SEQUENCE [LARGE SCALE GENOMIC DNA]</scope>
    <source>
        <strain evidence="1 2">2205BS29-5</strain>
    </source>
</reference>
<protein>
    <submittedName>
        <fullName evidence="1">Uncharacterized protein</fullName>
    </submittedName>
</protein>
<evidence type="ECO:0000313" key="2">
    <source>
        <dbReference type="Proteomes" id="UP001224997"/>
    </source>
</evidence>
<evidence type="ECO:0000313" key="1">
    <source>
        <dbReference type="EMBL" id="MDP5305577.1"/>
    </source>
</evidence>